<evidence type="ECO:0000313" key="1">
    <source>
        <dbReference type="EMBL" id="KAG8198581.1"/>
    </source>
</evidence>
<dbReference type="EMBL" id="JAFNEN010000038">
    <property type="protein sequence ID" value="KAG8198581.1"/>
    <property type="molecule type" value="Genomic_DNA"/>
</dbReference>
<reference evidence="1 2" key="1">
    <citation type="journal article" date="2022" name="Nat. Ecol. Evol.">
        <title>A masculinizing supergene underlies an exaggerated male reproductive morph in a spider.</title>
        <authorList>
            <person name="Hendrickx F."/>
            <person name="De Corte Z."/>
            <person name="Sonet G."/>
            <person name="Van Belleghem S.M."/>
            <person name="Kostlbacher S."/>
            <person name="Vangestel C."/>
        </authorList>
    </citation>
    <scope>NUCLEOTIDE SEQUENCE [LARGE SCALE GENOMIC DNA]</scope>
    <source>
        <strain evidence="1">W744_W776</strain>
    </source>
</reference>
<keyword evidence="2" id="KW-1185">Reference proteome</keyword>
<dbReference type="AlphaFoldDB" id="A0AAV6VSU0"/>
<organism evidence="1 2">
    <name type="scientific">Oedothorax gibbosus</name>
    <dbReference type="NCBI Taxonomy" id="931172"/>
    <lineage>
        <taxon>Eukaryota</taxon>
        <taxon>Metazoa</taxon>
        <taxon>Ecdysozoa</taxon>
        <taxon>Arthropoda</taxon>
        <taxon>Chelicerata</taxon>
        <taxon>Arachnida</taxon>
        <taxon>Araneae</taxon>
        <taxon>Araneomorphae</taxon>
        <taxon>Entelegynae</taxon>
        <taxon>Araneoidea</taxon>
        <taxon>Linyphiidae</taxon>
        <taxon>Erigoninae</taxon>
        <taxon>Oedothorax</taxon>
    </lineage>
</organism>
<comment type="caution">
    <text evidence="1">The sequence shown here is derived from an EMBL/GenBank/DDBJ whole genome shotgun (WGS) entry which is preliminary data.</text>
</comment>
<dbReference type="Proteomes" id="UP000827092">
    <property type="component" value="Unassembled WGS sequence"/>
</dbReference>
<sequence>MFFYATTSALCNHGNPSIFSQSFKISAGDVQSTDLMSLDLLFLRGLENAQDVDAQEYSAIKSKIFFSRRNPRNDIKMV</sequence>
<gene>
    <name evidence="1" type="ORF">JTE90_026479</name>
</gene>
<protein>
    <submittedName>
        <fullName evidence="1">Uncharacterized protein</fullName>
    </submittedName>
</protein>
<name>A0AAV6VSU0_9ARAC</name>
<accession>A0AAV6VSU0</accession>
<proteinExistence type="predicted"/>
<evidence type="ECO:0000313" key="2">
    <source>
        <dbReference type="Proteomes" id="UP000827092"/>
    </source>
</evidence>